<dbReference type="InterPro" id="IPR011855">
    <property type="entry name" value="Phgtail_TP901_1"/>
</dbReference>
<proteinExistence type="predicted"/>
<reference evidence="1" key="1">
    <citation type="submission" date="2022-07" db="EMBL/GenBank/DDBJ databases">
        <authorList>
            <person name="Li W.-J."/>
            <person name="Deng Q.-Q."/>
        </authorList>
    </citation>
    <scope>NUCLEOTIDE SEQUENCE</scope>
    <source>
        <strain evidence="1">SYSU M60031</strain>
    </source>
</reference>
<accession>A0AA42BR47</accession>
<comment type="caution">
    <text evidence="1">The sequence shown here is derived from an EMBL/GenBank/DDBJ whole genome shotgun (WGS) entry which is preliminary data.</text>
</comment>
<dbReference type="NCBIfam" id="NF047353">
    <property type="entry name" value="tube_lmo2291"/>
    <property type="match status" value="1"/>
</dbReference>
<gene>
    <name evidence="1" type="ORF">NK662_18805</name>
</gene>
<dbReference type="EMBL" id="JANCLT010000012">
    <property type="protein sequence ID" value="MCP8970572.1"/>
    <property type="molecule type" value="Genomic_DNA"/>
</dbReference>
<dbReference type="Proteomes" id="UP001156102">
    <property type="component" value="Unassembled WGS sequence"/>
</dbReference>
<keyword evidence="2" id="KW-1185">Reference proteome</keyword>
<dbReference type="NCBIfam" id="TIGR02126">
    <property type="entry name" value="phgtail_TP901_1"/>
    <property type="match status" value="1"/>
</dbReference>
<dbReference type="RefSeq" id="WP_254760488.1">
    <property type="nucleotide sequence ID" value="NZ_JANCLT010000012.1"/>
</dbReference>
<evidence type="ECO:0000313" key="1">
    <source>
        <dbReference type="EMBL" id="MCP8970572.1"/>
    </source>
</evidence>
<dbReference type="AlphaFoldDB" id="A0AA42BR47"/>
<dbReference type="Pfam" id="PF06199">
    <property type="entry name" value="Phage_tail_2"/>
    <property type="match status" value="1"/>
</dbReference>
<name>A0AA42BR47_9BACI</name>
<organism evidence="1 2">
    <name type="scientific">Ectobacillus ponti</name>
    <dbReference type="NCBI Taxonomy" id="2961894"/>
    <lineage>
        <taxon>Bacteria</taxon>
        <taxon>Bacillati</taxon>
        <taxon>Bacillota</taxon>
        <taxon>Bacilli</taxon>
        <taxon>Bacillales</taxon>
        <taxon>Bacillaceae</taxon>
        <taxon>Ectobacillus</taxon>
    </lineage>
</organism>
<sequence>MARGLDFIIKVNTGTIASPTWTTVAAQRGGTLKRDADTLDLTTKDSAGWQELDYGLRSWGIEADGLLVENDAGYLALENAYMTRTKVQVFAQTAAGSKYQGMAVLKSFPIEMPYDDSATYKVTFEGSGALQKI</sequence>
<protein>
    <submittedName>
        <fullName evidence="1">Phage major tail protein, TP901-1 family</fullName>
    </submittedName>
</protein>
<evidence type="ECO:0000313" key="2">
    <source>
        <dbReference type="Proteomes" id="UP001156102"/>
    </source>
</evidence>
<dbReference type="Gene3D" id="4.10.410.40">
    <property type="match status" value="1"/>
</dbReference>